<protein>
    <submittedName>
        <fullName evidence="2">Uncharacterized protein</fullName>
    </submittedName>
</protein>
<reference evidence="2 3" key="1">
    <citation type="submission" date="2020-08" db="EMBL/GenBank/DDBJ databases">
        <title>Genemic of Streptomyces polyaspartic.</title>
        <authorList>
            <person name="Liu W."/>
        </authorList>
    </citation>
    <scope>NUCLEOTIDE SEQUENCE [LARGE SCALE GENOMIC DNA]</scope>
    <source>
        <strain evidence="2 3">TRM66268-LWL</strain>
    </source>
</reference>
<feature type="region of interest" description="Disordered" evidence="1">
    <location>
        <begin position="1"/>
        <end position="119"/>
    </location>
</feature>
<organism evidence="2 3">
    <name type="scientific">Streptomyces polyasparticus</name>
    <dbReference type="NCBI Taxonomy" id="2767826"/>
    <lineage>
        <taxon>Bacteria</taxon>
        <taxon>Bacillati</taxon>
        <taxon>Actinomycetota</taxon>
        <taxon>Actinomycetes</taxon>
        <taxon>Kitasatosporales</taxon>
        <taxon>Streptomycetaceae</taxon>
        <taxon>Streptomyces</taxon>
    </lineage>
</organism>
<comment type="caution">
    <text evidence="2">The sequence shown here is derived from an EMBL/GenBank/DDBJ whole genome shotgun (WGS) entry which is preliminary data.</text>
</comment>
<keyword evidence="3" id="KW-1185">Reference proteome</keyword>
<evidence type="ECO:0000313" key="3">
    <source>
        <dbReference type="Proteomes" id="UP000642284"/>
    </source>
</evidence>
<dbReference type="Proteomes" id="UP000642284">
    <property type="component" value="Unassembled WGS sequence"/>
</dbReference>
<evidence type="ECO:0000256" key="1">
    <source>
        <dbReference type="SAM" id="MobiDB-lite"/>
    </source>
</evidence>
<name>A0ABR7SFS4_9ACTN</name>
<sequence>MDPGFIPGITPAGRDGVREESGKGENTAAEGSEAVEDAADTEETTAEAEAPDEAASDGEDADASGEAEAPVSEKDSGKSDSAKPDAKKPDLKKAEPEKAKADKSGEPAEGPSFEARDYRGTITVDASGIGFTLDDQATDFTWDEVVAVEQTTARFAKRFTVTVHTKGNRWYPNEVQAPDRATLTRWTGELDDALDAYFEE</sequence>
<evidence type="ECO:0000313" key="2">
    <source>
        <dbReference type="EMBL" id="MBC9713724.1"/>
    </source>
</evidence>
<accession>A0ABR7SFS4</accession>
<proteinExistence type="predicted"/>
<feature type="compositionally biased region" description="Basic and acidic residues" evidence="1">
    <location>
        <begin position="71"/>
        <end position="106"/>
    </location>
</feature>
<feature type="compositionally biased region" description="Acidic residues" evidence="1">
    <location>
        <begin position="33"/>
        <end position="65"/>
    </location>
</feature>
<dbReference type="EMBL" id="JACTVJ010000006">
    <property type="protein sequence ID" value="MBC9713724.1"/>
    <property type="molecule type" value="Genomic_DNA"/>
</dbReference>
<gene>
    <name evidence="2" type="ORF">H9Y04_14225</name>
</gene>